<feature type="domain" description="Response regulatory" evidence="13">
    <location>
        <begin position="787"/>
        <end position="905"/>
    </location>
</feature>
<keyword evidence="6" id="KW-0418">Kinase</keyword>
<gene>
    <name evidence="16" type="ORF">KUV50_07535</name>
</gene>
<dbReference type="SUPFAM" id="SSF52172">
    <property type="entry name" value="CheY-like"/>
    <property type="match status" value="2"/>
</dbReference>
<dbReference type="Gene3D" id="3.40.50.2300">
    <property type="match status" value="2"/>
</dbReference>
<evidence type="ECO:0000256" key="1">
    <source>
        <dbReference type="ARBA" id="ARBA00000085"/>
    </source>
</evidence>
<dbReference type="PROSITE" id="PS50109">
    <property type="entry name" value="HIS_KIN"/>
    <property type="match status" value="1"/>
</dbReference>
<feature type="domain" description="PAC" evidence="15">
    <location>
        <begin position="340"/>
        <end position="391"/>
    </location>
</feature>
<dbReference type="Pfam" id="PF02518">
    <property type="entry name" value="HATPase_c"/>
    <property type="match status" value="1"/>
</dbReference>
<protein>
    <recommendedName>
        <fullName evidence="10">Sensory/regulatory protein RpfC</fullName>
        <ecNumber evidence="2">2.7.13.3</ecNumber>
    </recommendedName>
</protein>
<dbReference type="RefSeq" id="WP_222579513.1">
    <property type="nucleotide sequence ID" value="NZ_JAHVHU010000007.1"/>
</dbReference>
<dbReference type="Pfam" id="PF00072">
    <property type="entry name" value="Response_reg"/>
    <property type="match status" value="2"/>
</dbReference>
<dbReference type="PANTHER" id="PTHR45339">
    <property type="entry name" value="HYBRID SIGNAL TRANSDUCTION HISTIDINE KINASE J"/>
    <property type="match status" value="1"/>
</dbReference>
<keyword evidence="17" id="KW-1185">Reference proteome</keyword>
<evidence type="ECO:0000256" key="3">
    <source>
        <dbReference type="ARBA" id="ARBA00022553"/>
    </source>
</evidence>
<keyword evidence="7" id="KW-0067">ATP-binding</keyword>
<name>A0A953L8Q7_9BACT</name>
<dbReference type="InterPro" id="IPR013656">
    <property type="entry name" value="PAS_4"/>
</dbReference>
<dbReference type="PROSITE" id="PS50113">
    <property type="entry name" value="PAC"/>
    <property type="match status" value="1"/>
</dbReference>
<dbReference type="InterPro" id="IPR001789">
    <property type="entry name" value="Sig_transdc_resp-reg_receiver"/>
</dbReference>
<keyword evidence="5" id="KW-0547">Nucleotide-binding</keyword>
<keyword evidence="3 11" id="KW-0597">Phosphoprotein</keyword>
<dbReference type="InterPro" id="IPR004358">
    <property type="entry name" value="Sig_transdc_His_kin-like_C"/>
</dbReference>
<dbReference type="SUPFAM" id="SSF55785">
    <property type="entry name" value="PYP-like sensor domain (PAS domain)"/>
    <property type="match status" value="2"/>
</dbReference>
<dbReference type="InterPro" id="IPR000700">
    <property type="entry name" value="PAS-assoc_C"/>
</dbReference>
<dbReference type="PROSITE" id="PS50112">
    <property type="entry name" value="PAS"/>
    <property type="match status" value="2"/>
</dbReference>
<evidence type="ECO:0000256" key="4">
    <source>
        <dbReference type="ARBA" id="ARBA00022679"/>
    </source>
</evidence>
<feature type="domain" description="Histidine kinase" evidence="12">
    <location>
        <begin position="409"/>
        <end position="631"/>
    </location>
</feature>
<evidence type="ECO:0000259" key="13">
    <source>
        <dbReference type="PROSITE" id="PS50110"/>
    </source>
</evidence>
<evidence type="ECO:0000259" key="12">
    <source>
        <dbReference type="PROSITE" id="PS50109"/>
    </source>
</evidence>
<dbReference type="SMART" id="SM00387">
    <property type="entry name" value="HATPase_c"/>
    <property type="match status" value="1"/>
</dbReference>
<dbReference type="InterPro" id="IPR013655">
    <property type="entry name" value="PAS_fold_3"/>
</dbReference>
<dbReference type="GO" id="GO:0005524">
    <property type="term" value="F:ATP binding"/>
    <property type="evidence" value="ECO:0007669"/>
    <property type="project" value="UniProtKB-KW"/>
</dbReference>
<dbReference type="Pfam" id="PF08447">
    <property type="entry name" value="PAS_3"/>
    <property type="match status" value="1"/>
</dbReference>
<evidence type="ECO:0000313" key="16">
    <source>
        <dbReference type="EMBL" id="MBY5957975.1"/>
    </source>
</evidence>
<dbReference type="EC" id="2.7.13.3" evidence="2"/>
<accession>A0A953L8Q7</accession>
<keyword evidence="4" id="KW-0808">Transferase</keyword>
<dbReference type="FunFam" id="1.10.287.130:FF:000002">
    <property type="entry name" value="Two-component osmosensing histidine kinase"/>
    <property type="match status" value="1"/>
</dbReference>
<dbReference type="InterPro" id="IPR035965">
    <property type="entry name" value="PAS-like_dom_sf"/>
</dbReference>
<dbReference type="GO" id="GO:0000155">
    <property type="term" value="F:phosphorelay sensor kinase activity"/>
    <property type="evidence" value="ECO:0007669"/>
    <property type="project" value="InterPro"/>
</dbReference>
<dbReference type="InterPro" id="IPR000014">
    <property type="entry name" value="PAS"/>
</dbReference>
<evidence type="ECO:0000256" key="11">
    <source>
        <dbReference type="PROSITE-ProRule" id="PRU00169"/>
    </source>
</evidence>
<dbReference type="SMART" id="SM00091">
    <property type="entry name" value="PAS"/>
    <property type="match status" value="2"/>
</dbReference>
<dbReference type="InterPro" id="IPR011006">
    <property type="entry name" value="CheY-like_superfamily"/>
</dbReference>
<dbReference type="SMART" id="SM00388">
    <property type="entry name" value="HisKA"/>
    <property type="match status" value="1"/>
</dbReference>
<dbReference type="SUPFAM" id="SSF55874">
    <property type="entry name" value="ATPase domain of HSP90 chaperone/DNA topoisomerase II/histidine kinase"/>
    <property type="match status" value="1"/>
</dbReference>
<dbReference type="CDD" id="cd00130">
    <property type="entry name" value="PAS"/>
    <property type="match status" value="2"/>
</dbReference>
<dbReference type="PANTHER" id="PTHR45339:SF1">
    <property type="entry name" value="HYBRID SIGNAL TRANSDUCTION HISTIDINE KINASE J"/>
    <property type="match status" value="1"/>
</dbReference>
<evidence type="ECO:0000256" key="10">
    <source>
        <dbReference type="ARBA" id="ARBA00068150"/>
    </source>
</evidence>
<feature type="domain" description="Response regulatory" evidence="13">
    <location>
        <begin position="645"/>
        <end position="765"/>
    </location>
</feature>
<dbReference type="Proteomes" id="UP000753961">
    <property type="component" value="Unassembled WGS sequence"/>
</dbReference>
<sequence>MKNLPSDQSPQQLDDICRSETLISRYDHQFNFMVHSVAQMTDVAFCAVLMPCECNLVVACATDESIKRVWLPDEFTNLADTLQIGGKADTRFIKKFPVENAQGKIAAYLVLADHESKTWRADDQKVVDRAVSHSLSIIESNNKKYRLAMYHKLFDVSSGLMGIANFDGVFIEINPAFSEVLGIDRNELMVHEYFDFVHPDDYEKTSSIVQELRAGRSINHFVNRYITRNEEVRYIEWAATPDLEDELIYTVGRDITESVHKDELLIKGKEKFQKFFNNVRGVLCIHDMEGNFTELNLAGYMATGYSPEDLGKISLYDLIPPENHGKVRAYLNAVNMGGQASGEMTMVKKNGESSIWYFLSVVNEDADGNREVLTNMVDISERKKMDRQLKQAKEEAEMAYKAKAEFVANMSHEIRTPLNGIIGFTELLLQTDLDETQRQYLELINQSGTSLYGIINDILDFSKIESNNLELSYDKIVLEEVISEAVNIVLYGLEKKRLEVLLDIDPLLPRYMWMDAMRLKQILVNLLGNAQKFTEKGEIKVYVRVLEELGNNSMRIRVGIKDTGIGIPEDKLPIIFKAFSQGDGSVTKKYGGTGLGLSISNKLLELADSRLQVESQEGVGSDFFFDLSVTTEDEELDLRLGEIKRVLVVDDNSNNRKILRRMLEIKGVEVEEADSGLRALMTLSDDAKFDVIIMDYHMPIMDGIETIRKVKELQANQNSEQSFIVLYSSSDNEELKQACQELDIENRLVKPIRMNQMYDVLAKIKDIQEKSAPSKPEIPEPTEQSLRILIAEDNPINMTLTRVFANELVADAYVIEARDGKEAVDLFQKEQPDLIFMDIQMPNLNGYEATRKIRALEDHVEIPIIALTAGTMPGEREKCLAAGMNDFLAKPLLKKTFAAMLKKWAGSDIQDPV</sequence>
<feature type="modified residue" description="4-aspartylphosphate" evidence="11">
    <location>
        <position position="695"/>
    </location>
</feature>
<dbReference type="PRINTS" id="PR00344">
    <property type="entry name" value="BCTRLSENSOR"/>
</dbReference>
<dbReference type="FunFam" id="3.30.565.10:FF:000010">
    <property type="entry name" value="Sensor histidine kinase RcsC"/>
    <property type="match status" value="1"/>
</dbReference>
<feature type="modified residue" description="4-aspartylphosphate" evidence="11">
    <location>
        <position position="838"/>
    </location>
</feature>
<reference evidence="16" key="1">
    <citation type="submission" date="2021-06" db="EMBL/GenBank/DDBJ databases">
        <title>44 bacteria genomes isolated from Dapeng, Shenzhen.</title>
        <authorList>
            <person name="Zheng W."/>
            <person name="Yu S."/>
            <person name="Huang Y."/>
        </authorList>
    </citation>
    <scope>NUCLEOTIDE SEQUENCE</scope>
    <source>
        <strain evidence="16">DP5N28-2</strain>
    </source>
</reference>
<evidence type="ECO:0000259" key="15">
    <source>
        <dbReference type="PROSITE" id="PS50113"/>
    </source>
</evidence>
<evidence type="ECO:0000256" key="7">
    <source>
        <dbReference type="ARBA" id="ARBA00022840"/>
    </source>
</evidence>
<evidence type="ECO:0000256" key="8">
    <source>
        <dbReference type="ARBA" id="ARBA00023012"/>
    </source>
</evidence>
<dbReference type="NCBIfam" id="TIGR00229">
    <property type="entry name" value="sensory_box"/>
    <property type="match status" value="2"/>
</dbReference>
<dbReference type="InterPro" id="IPR003661">
    <property type="entry name" value="HisK_dim/P_dom"/>
</dbReference>
<dbReference type="SUPFAM" id="SSF47384">
    <property type="entry name" value="Homodimeric domain of signal transducing histidine kinase"/>
    <property type="match status" value="1"/>
</dbReference>
<evidence type="ECO:0000259" key="14">
    <source>
        <dbReference type="PROSITE" id="PS50112"/>
    </source>
</evidence>
<feature type="domain" description="PAS" evidence="14">
    <location>
        <begin position="146"/>
        <end position="216"/>
    </location>
</feature>
<evidence type="ECO:0000256" key="2">
    <source>
        <dbReference type="ARBA" id="ARBA00012438"/>
    </source>
</evidence>
<dbReference type="PROSITE" id="PS50110">
    <property type="entry name" value="RESPONSE_REGULATORY"/>
    <property type="match status" value="2"/>
</dbReference>
<proteinExistence type="predicted"/>
<dbReference type="Gene3D" id="3.30.565.10">
    <property type="entry name" value="Histidine kinase-like ATPase, C-terminal domain"/>
    <property type="match status" value="1"/>
</dbReference>
<evidence type="ECO:0000256" key="5">
    <source>
        <dbReference type="ARBA" id="ARBA00022741"/>
    </source>
</evidence>
<dbReference type="Pfam" id="PF00512">
    <property type="entry name" value="HisKA"/>
    <property type="match status" value="1"/>
</dbReference>
<dbReference type="EMBL" id="JAHVHU010000007">
    <property type="protein sequence ID" value="MBY5957975.1"/>
    <property type="molecule type" value="Genomic_DNA"/>
</dbReference>
<dbReference type="SMART" id="SM00448">
    <property type="entry name" value="REC"/>
    <property type="match status" value="2"/>
</dbReference>
<comment type="caution">
    <text evidence="16">The sequence shown here is derived from an EMBL/GenBank/DDBJ whole genome shotgun (WGS) entry which is preliminary data.</text>
</comment>
<comment type="catalytic activity">
    <reaction evidence="1">
        <text>ATP + protein L-histidine = ADP + protein N-phospho-L-histidine.</text>
        <dbReference type="EC" id="2.7.13.3"/>
    </reaction>
</comment>
<evidence type="ECO:0000256" key="6">
    <source>
        <dbReference type="ARBA" id="ARBA00022777"/>
    </source>
</evidence>
<dbReference type="CDD" id="cd00082">
    <property type="entry name" value="HisKA"/>
    <property type="match status" value="1"/>
</dbReference>
<evidence type="ECO:0000256" key="9">
    <source>
        <dbReference type="ARBA" id="ARBA00064003"/>
    </source>
</evidence>
<comment type="subunit">
    <text evidence="9">At low DSF concentrations, interacts with RpfF.</text>
</comment>
<keyword evidence="8" id="KW-0902">Two-component regulatory system</keyword>
<evidence type="ECO:0000313" key="17">
    <source>
        <dbReference type="Proteomes" id="UP000753961"/>
    </source>
</evidence>
<dbReference type="CDD" id="cd16922">
    <property type="entry name" value="HATPase_EvgS-ArcB-TorS-like"/>
    <property type="match status" value="1"/>
</dbReference>
<dbReference type="CDD" id="cd17546">
    <property type="entry name" value="REC_hyHK_CKI1_RcsC-like"/>
    <property type="match status" value="2"/>
</dbReference>
<dbReference type="Gene3D" id="3.30.450.20">
    <property type="entry name" value="PAS domain"/>
    <property type="match status" value="2"/>
</dbReference>
<organism evidence="16 17">
    <name type="scientific">Membranihabitans marinus</name>
    <dbReference type="NCBI Taxonomy" id="1227546"/>
    <lineage>
        <taxon>Bacteria</taxon>
        <taxon>Pseudomonadati</taxon>
        <taxon>Bacteroidota</taxon>
        <taxon>Saprospiria</taxon>
        <taxon>Saprospirales</taxon>
        <taxon>Saprospiraceae</taxon>
        <taxon>Membranihabitans</taxon>
    </lineage>
</organism>
<dbReference type="InterPro" id="IPR036890">
    <property type="entry name" value="HATPase_C_sf"/>
</dbReference>
<dbReference type="Gene3D" id="1.10.287.130">
    <property type="match status" value="1"/>
</dbReference>
<dbReference type="Pfam" id="PF08448">
    <property type="entry name" value="PAS_4"/>
    <property type="match status" value="1"/>
</dbReference>
<dbReference type="InterPro" id="IPR005467">
    <property type="entry name" value="His_kinase_dom"/>
</dbReference>
<feature type="domain" description="PAS" evidence="14">
    <location>
        <begin position="268"/>
        <end position="338"/>
    </location>
</feature>
<dbReference type="AlphaFoldDB" id="A0A953L8Q7"/>
<dbReference type="InterPro" id="IPR036097">
    <property type="entry name" value="HisK_dim/P_sf"/>
</dbReference>
<dbReference type="InterPro" id="IPR003594">
    <property type="entry name" value="HATPase_dom"/>
</dbReference>